<dbReference type="PANTHER" id="PTHR10639:SF7">
    <property type="entry name" value="CLATHRIN LIGHT CHAIN"/>
    <property type="match status" value="1"/>
</dbReference>
<feature type="region of interest" description="Disordered" evidence="7">
    <location>
        <begin position="176"/>
        <end position="201"/>
    </location>
</feature>
<feature type="compositionally biased region" description="Polar residues" evidence="7">
    <location>
        <begin position="97"/>
        <end position="113"/>
    </location>
</feature>
<dbReference type="GO" id="GO:0032050">
    <property type="term" value="F:clathrin heavy chain binding"/>
    <property type="evidence" value="ECO:0007669"/>
    <property type="project" value="TreeGrafter"/>
</dbReference>
<keyword evidence="4 6" id="KW-0168">Coated pit</keyword>
<dbReference type="GO" id="GO:0030130">
    <property type="term" value="C:clathrin coat of trans-Golgi network vesicle"/>
    <property type="evidence" value="ECO:0007669"/>
    <property type="project" value="InterPro"/>
</dbReference>
<evidence type="ECO:0000313" key="9">
    <source>
        <dbReference type="WBParaSite" id="PTRK_0000566700.1"/>
    </source>
</evidence>
<dbReference type="InterPro" id="IPR000996">
    <property type="entry name" value="Clathrin_L-chain"/>
</dbReference>
<evidence type="ECO:0000256" key="4">
    <source>
        <dbReference type="ARBA" id="ARBA00023176"/>
    </source>
</evidence>
<comment type="similarity">
    <text evidence="2 6">Belongs to the clathrin light chain family.</text>
</comment>
<evidence type="ECO:0000313" key="8">
    <source>
        <dbReference type="Proteomes" id="UP000038045"/>
    </source>
</evidence>
<comment type="subcellular location">
    <subcellularLocation>
        <location evidence="1 6">Cytoplasmic vesicle membrane</location>
        <topology evidence="1 6">Peripheral membrane protein</topology>
        <orientation evidence="1 6">Cytoplasmic side</orientation>
    </subcellularLocation>
    <subcellularLocation>
        <location evidence="6">Membrane</location>
        <location evidence="6">Coated pit</location>
        <topology evidence="6">Peripheral membrane protein</topology>
        <orientation evidence="6">Cytoplasmic side</orientation>
    </subcellularLocation>
    <text evidence="6">Cytoplasmic face of coated pits and vesicles.</text>
</comment>
<evidence type="ECO:0000256" key="7">
    <source>
        <dbReference type="SAM" id="MobiDB-lite"/>
    </source>
</evidence>
<feature type="compositionally biased region" description="Basic and acidic residues" evidence="7">
    <location>
        <begin position="121"/>
        <end position="130"/>
    </location>
</feature>
<dbReference type="GO" id="GO:0072583">
    <property type="term" value="P:clathrin-dependent endocytosis"/>
    <property type="evidence" value="ECO:0007669"/>
    <property type="project" value="TreeGrafter"/>
</dbReference>
<dbReference type="WBParaSite" id="PTRK_0000566700.1">
    <property type="protein sequence ID" value="PTRK_0000566700.1"/>
    <property type="gene ID" value="PTRK_0000566700"/>
</dbReference>
<feature type="compositionally biased region" description="Low complexity" evidence="7">
    <location>
        <begin position="190"/>
        <end position="199"/>
    </location>
</feature>
<sequence length="228" mass="25250">MTDPVADFLAREQDMFADLESPGDGQQQQPIFNADDADFDGFSSPPVANGEGGNRIIVDNHDLFNNPPDFNADVPAVDSGVDLQGLVPTNLGTPTLSLRSNASGTSLDSSTMMSAGAFGRQGEEPETLKKWREKNEKAIEEKDRNEAAKKEEWKANGKKELDNWYAEREARLKAVRQANREHEAALVKDNSSPSNPESPDWQRIVSLCDMSYKSSKDLSRMRELITSM</sequence>
<keyword evidence="8" id="KW-1185">Reference proteome</keyword>
<dbReference type="GO" id="GO:0030132">
    <property type="term" value="C:clathrin coat of coated pit"/>
    <property type="evidence" value="ECO:0007669"/>
    <property type="project" value="InterPro"/>
</dbReference>
<keyword evidence="5 6" id="KW-0968">Cytoplasmic vesicle</keyword>
<feature type="region of interest" description="Disordered" evidence="7">
    <location>
        <begin position="136"/>
        <end position="155"/>
    </location>
</feature>
<dbReference type="AlphaFoldDB" id="A0A0N4ZDK4"/>
<feature type="region of interest" description="Disordered" evidence="7">
    <location>
        <begin position="17"/>
        <end position="53"/>
    </location>
</feature>
<comment type="function">
    <text evidence="6">Clathrin is the major protein of the polyhedral coat of coated pits and vesicles.</text>
</comment>
<dbReference type="GO" id="GO:0006886">
    <property type="term" value="P:intracellular protein transport"/>
    <property type="evidence" value="ECO:0007669"/>
    <property type="project" value="InterPro"/>
</dbReference>
<evidence type="ECO:0000256" key="1">
    <source>
        <dbReference type="ARBA" id="ARBA00004180"/>
    </source>
</evidence>
<reference evidence="9" key="1">
    <citation type="submission" date="2017-02" db="UniProtKB">
        <authorList>
            <consortium name="WormBaseParasite"/>
        </authorList>
    </citation>
    <scope>IDENTIFICATION</scope>
</reference>
<name>A0A0N4ZDK4_PARTI</name>
<protein>
    <recommendedName>
        <fullName evidence="6">Clathrin light chain</fullName>
    </recommendedName>
</protein>
<dbReference type="STRING" id="131310.A0A0N4ZDK4"/>
<feature type="region of interest" description="Disordered" evidence="7">
    <location>
        <begin position="97"/>
        <end position="130"/>
    </location>
</feature>
<dbReference type="Proteomes" id="UP000038045">
    <property type="component" value="Unplaced"/>
</dbReference>
<organism evidence="8 9">
    <name type="scientific">Parastrongyloides trichosuri</name>
    <name type="common">Possum-specific nematode worm</name>
    <dbReference type="NCBI Taxonomy" id="131310"/>
    <lineage>
        <taxon>Eukaryota</taxon>
        <taxon>Metazoa</taxon>
        <taxon>Ecdysozoa</taxon>
        <taxon>Nematoda</taxon>
        <taxon>Chromadorea</taxon>
        <taxon>Rhabditida</taxon>
        <taxon>Tylenchina</taxon>
        <taxon>Panagrolaimomorpha</taxon>
        <taxon>Strongyloidoidea</taxon>
        <taxon>Strongyloididae</taxon>
        <taxon>Parastrongyloides</taxon>
    </lineage>
</organism>
<dbReference type="GO" id="GO:0005198">
    <property type="term" value="F:structural molecule activity"/>
    <property type="evidence" value="ECO:0007669"/>
    <property type="project" value="InterPro"/>
</dbReference>
<evidence type="ECO:0000256" key="3">
    <source>
        <dbReference type="ARBA" id="ARBA00023136"/>
    </source>
</evidence>
<evidence type="ECO:0000256" key="6">
    <source>
        <dbReference type="RuleBase" id="RU363137"/>
    </source>
</evidence>
<proteinExistence type="inferred from homology"/>
<dbReference type="PANTHER" id="PTHR10639">
    <property type="entry name" value="CLATHRIN LIGHT CHAIN"/>
    <property type="match status" value="1"/>
</dbReference>
<feature type="compositionally biased region" description="Basic and acidic residues" evidence="7">
    <location>
        <begin position="176"/>
        <end position="186"/>
    </location>
</feature>
<accession>A0A0N4ZDK4</accession>
<dbReference type="Pfam" id="PF01086">
    <property type="entry name" value="Clathrin_lg_ch"/>
    <property type="match status" value="1"/>
</dbReference>
<evidence type="ECO:0000256" key="2">
    <source>
        <dbReference type="ARBA" id="ARBA00005263"/>
    </source>
</evidence>
<keyword evidence="3 6" id="KW-0472">Membrane</keyword>
<evidence type="ECO:0000256" key="5">
    <source>
        <dbReference type="ARBA" id="ARBA00023329"/>
    </source>
</evidence>